<dbReference type="InterPro" id="IPR015919">
    <property type="entry name" value="Cadherin-like_sf"/>
</dbReference>
<dbReference type="PANTHER" id="PTHR34677">
    <property type="match status" value="1"/>
</dbReference>
<feature type="domain" description="Bacterial Ig-like" evidence="2">
    <location>
        <begin position="1593"/>
        <end position="1686"/>
    </location>
</feature>
<dbReference type="RefSeq" id="WP_123849293.1">
    <property type="nucleotide sequence ID" value="NZ_RPDH01000003.1"/>
</dbReference>
<dbReference type="Proteomes" id="UP000278351">
    <property type="component" value="Unassembled WGS sequence"/>
</dbReference>
<dbReference type="InterPro" id="IPR026341">
    <property type="entry name" value="T9SS_type_B"/>
</dbReference>
<evidence type="ECO:0000256" key="1">
    <source>
        <dbReference type="SAM" id="SignalP"/>
    </source>
</evidence>
<keyword evidence="4" id="KW-1185">Reference proteome</keyword>
<dbReference type="InterPro" id="IPR011042">
    <property type="entry name" value="6-blade_b-propeller_TolB-like"/>
</dbReference>
<dbReference type="CDD" id="cd11304">
    <property type="entry name" value="Cadherin_repeat"/>
    <property type="match status" value="1"/>
</dbReference>
<protein>
    <recommendedName>
        <fullName evidence="2">Bacterial Ig-like domain-containing protein</fullName>
    </recommendedName>
</protein>
<dbReference type="NCBIfam" id="TIGR04131">
    <property type="entry name" value="Bac_Flav_CTERM"/>
    <property type="match status" value="1"/>
</dbReference>
<accession>A0A3N4PBN2</accession>
<dbReference type="SUPFAM" id="SSF49313">
    <property type="entry name" value="Cadherin-like"/>
    <property type="match status" value="1"/>
</dbReference>
<dbReference type="Gene3D" id="2.120.10.30">
    <property type="entry name" value="TolB, C-terminal domain"/>
    <property type="match status" value="1"/>
</dbReference>
<proteinExistence type="predicted"/>
<dbReference type="PROSITE" id="PS51257">
    <property type="entry name" value="PROKAR_LIPOPROTEIN"/>
    <property type="match status" value="1"/>
</dbReference>
<dbReference type="Pfam" id="PF13585">
    <property type="entry name" value="CHU_C"/>
    <property type="match status" value="1"/>
</dbReference>
<gene>
    <name evidence="3" type="ORF">EGT74_25050</name>
</gene>
<feature type="domain" description="Bacterial Ig-like" evidence="2">
    <location>
        <begin position="1384"/>
        <end position="1469"/>
    </location>
</feature>
<dbReference type="InterPro" id="IPR044048">
    <property type="entry name" value="Big_12"/>
</dbReference>
<evidence type="ECO:0000313" key="4">
    <source>
        <dbReference type="Proteomes" id="UP000278351"/>
    </source>
</evidence>
<dbReference type="OrthoDB" id="355609at2"/>
<feature type="domain" description="Bacterial Ig-like" evidence="2">
    <location>
        <begin position="1057"/>
        <end position="1138"/>
    </location>
</feature>
<reference evidence="3 4" key="1">
    <citation type="submission" date="2018-11" db="EMBL/GenBank/DDBJ databases">
        <title>Chitinophaga lutea sp.nov., isolate from arsenic contaminated soil.</title>
        <authorList>
            <person name="Zong Y."/>
        </authorList>
    </citation>
    <scope>NUCLEOTIDE SEQUENCE [LARGE SCALE GENOMIC DNA]</scope>
    <source>
        <strain evidence="3 4">ZY74</strain>
    </source>
</reference>
<dbReference type="PANTHER" id="PTHR34677:SF3">
    <property type="entry name" value="BACTERIAL IG-LIKE DOMAIN-CONTAINING PROTEIN"/>
    <property type="match status" value="1"/>
</dbReference>
<dbReference type="Gene3D" id="2.60.40.60">
    <property type="entry name" value="Cadherins"/>
    <property type="match status" value="1"/>
</dbReference>
<evidence type="ECO:0000259" key="2">
    <source>
        <dbReference type="Pfam" id="PF19078"/>
    </source>
</evidence>
<dbReference type="EMBL" id="RPDH01000003">
    <property type="protein sequence ID" value="RPE05646.1"/>
    <property type="molecule type" value="Genomic_DNA"/>
</dbReference>
<dbReference type="SUPFAM" id="SSF63825">
    <property type="entry name" value="YWTD domain"/>
    <property type="match status" value="1"/>
</dbReference>
<dbReference type="GO" id="GO:0005509">
    <property type="term" value="F:calcium ion binding"/>
    <property type="evidence" value="ECO:0007669"/>
    <property type="project" value="InterPro"/>
</dbReference>
<feature type="domain" description="Bacterial Ig-like" evidence="2">
    <location>
        <begin position="716"/>
        <end position="809"/>
    </location>
</feature>
<evidence type="ECO:0000313" key="3">
    <source>
        <dbReference type="EMBL" id="RPE05646.1"/>
    </source>
</evidence>
<dbReference type="GO" id="GO:0016020">
    <property type="term" value="C:membrane"/>
    <property type="evidence" value="ECO:0007669"/>
    <property type="project" value="InterPro"/>
</dbReference>
<feature type="chain" id="PRO_5018301855" description="Bacterial Ig-like domain-containing protein" evidence="1">
    <location>
        <begin position="28"/>
        <end position="2060"/>
    </location>
</feature>
<dbReference type="Pfam" id="PF19078">
    <property type="entry name" value="Big_12"/>
    <property type="match status" value="4"/>
</dbReference>
<keyword evidence="1" id="KW-0732">Signal</keyword>
<organism evidence="3 4">
    <name type="scientific">Chitinophaga lutea</name>
    <dbReference type="NCBI Taxonomy" id="2488634"/>
    <lineage>
        <taxon>Bacteria</taxon>
        <taxon>Pseudomonadati</taxon>
        <taxon>Bacteroidota</taxon>
        <taxon>Chitinophagia</taxon>
        <taxon>Chitinophagales</taxon>
        <taxon>Chitinophagaceae</taxon>
        <taxon>Chitinophaga</taxon>
    </lineage>
</organism>
<sequence length="2060" mass="211169">MKNMFVKSMKPLLLLCSMLACSIFAMAQYNSTVLETGKYYCAVTRDQQNNVYLVRYNSTAGKYEVAKYVNGDPANVISIYSNLSFGATEFPWGIAVNANGDVFVTNPNPANQWEIVKLAHNAGVYTPSVIQTGKYYSALAVDIDNNLLVMEYYAGPPTRYRLMRYQAGQEHMAGVEIYNGLTYTAGVTFTYPWGIITDAQRNIYILDMWENSGGRVIKLPYPGYAPATPVTTGRSFSSIAIDGKGYIYTIEGIEGGDGSTAHVMKYKDITQPGTELFTGLTNVILGYPWGIAVNSTGNVIHVNDGSGAGGIGRFLQLAPQPVSVASILPAGSNPTAAASVSFTVVFSGLPDEVTSSAFSLTTTGLTGSSITGVSGSGNVYTVTVATGTGDGTIRLDVNGTGIINPLVNIPYTGGTIYNIDRTGPTGSLQINSGAAATNSPNVTLNITGTDVSTPLEMAFSNGAGWTAYEPFAATKAWTLPAGDGVKNVSMRLRDRAGNVNTATISDDITLDQIPPSTTIVTSPPSNSSSTSATFEFGSNETGATFEVSLDGSAFAAASNPVTFAGLVTGPHTINVRAKDQAGNVDPTPEPYTWNISILNPGVTSVAVPANGYYKVGNALNFTVNFNANVTVNTAGGTPYIGVTIGTDTKQAGYAGGSGTSMLTFVYIIQPGDNDMNGIALAPSVTLNGGTMQSALGGSILSALNNTGSTSGILVNTQQPTVTLSTVATSPVNQRFFATATFSEAVTGFTMADISTTNASLSGLSTSDNITYTFEVIPVAAGNLTVEVPANRASNVAGNPNTVSNTLTLTYDADPPAVANVAVPASGNYKSGDVLHFTVNFNENVVVTGTPSLPVIIGGNTRQAAYSAGSGTQAFVFSYTIQAGELDQDGIALGASIALNGGTIKDAATNNATLTLNNAGSSAGVLVDAVAPVVLSVTVPAPGYYKTGGQLDFIVQFSEPVGVTVTNGIPYLTVHLASGDVSATLISHTGAGALTFRYQVTAADLDLDGITLGNSVMLGGGVLNDAAGNMAVPALQNIGNASNVYVYPAVPSVQLSGTPSLNAPFTVNIGFSEAVTGFIAADISATNATIGNLQTADNITYTAVVTPVADGLVNISVPANMAFNIAGTGNTASNAIAYTYDGTAPVVASVAVPANGYYKAGDVLQFTVNYSENVMVNTSGGAPTLGVSVGGVTRQAGYTGGDGTSALTFAYTVQNGELDTDGIALGGALQLNGAGIRDASGNHASLALANAGNLGAVRVDAVAPVIYSVGIPADGYYKTDDQLSFTVVFSEPVTVVTTGGLPYIDLTLGAATVRANYTSGSGTNVLLFRYRVQAGDQDTDGIVAGNSIIPDGGTLRDVAGNDALPALQNVGNTGNVFVYSRIPAVALLTDNLRLNAPFPLSIVFSEAVTGFAAADIVATNAVISNLQTSDNITYTALVTPVAEGGVSLQVPANAAVNIANRGNTLSNVISYYYDGTAPAVSSVTVPANGYYKAGDVLNFTVNYSENVTVNTTGGIPSLSVIIGSSTRQAVFTGGSGSSAWTFRYTVQDGEMDMDGIAITGGLSMNGAVARDASGNTALTTLNNTGSTAGVFVNTAKPSVTVSTAAPARVNAPFTATLVFSEAVTGLTAGEVTLTNGTGSNLQTANNITYTLLITPAADGPVSIHVPAAAAVNIAGNGNTASNTVSVNYDGTAPVITAGQAFTTSQNSTVGTVAGKVTATEAVGTLQNWTITNDGSGGAFAIDATGNITVKDAAILAANAGRTVAVSVTISDGLNTSAPVPVTITINFVNKAPAFNTVADAAVCASTTMRTIQVTGATATEPGQTYAFTISSNQPYFDVLSVNAAGLISYQLKNTVTSGQATITLTIKDNGGTANGGVDAFSRNFTITINSLPAISISSNKGGTISKGDVVLLTASGAATYSWANADGIISGQQQPVLEAKPMATTTYQVTGTTADGCNGTGNIQITVLEDFKVDATNILTPNGDGRNDKWVIRNIGSYPDNELKIYDRAGRIVYTRRNYNNEWDGMVNGNPLAEGTYYYILIINGGAKTAKGYITIVRDRN</sequence>
<feature type="signal peptide" evidence="1">
    <location>
        <begin position="1"/>
        <end position="27"/>
    </location>
</feature>
<name>A0A3N4PBN2_9BACT</name>
<comment type="caution">
    <text evidence="3">The sequence shown here is derived from an EMBL/GenBank/DDBJ whole genome shotgun (WGS) entry which is preliminary data.</text>
</comment>